<feature type="transmembrane region" description="Helical" evidence="1">
    <location>
        <begin position="7"/>
        <end position="28"/>
    </location>
</feature>
<evidence type="ECO:0000313" key="2">
    <source>
        <dbReference type="EMBL" id="KKT58982.1"/>
    </source>
</evidence>
<sequence length="42" mass="4638">MKQRAVELLIVIVGIVGLLALFAIFYGAPKFILGKLSFLLNF</sequence>
<comment type="caution">
    <text evidence="2">The sequence shown here is derived from an EMBL/GenBank/DDBJ whole genome shotgun (WGS) entry which is preliminary data.</text>
</comment>
<proteinExistence type="predicted"/>
<gene>
    <name evidence="2" type="ORF">UW53_C0027G0012</name>
</gene>
<dbReference type="EMBL" id="LCIR01000027">
    <property type="protein sequence ID" value="KKT58982.1"/>
    <property type="molecule type" value="Genomic_DNA"/>
</dbReference>
<name>A0A0G1KRK2_9BACT</name>
<keyword evidence="1" id="KW-1133">Transmembrane helix</keyword>
<dbReference type="Proteomes" id="UP000034087">
    <property type="component" value="Unassembled WGS sequence"/>
</dbReference>
<evidence type="ECO:0000256" key="1">
    <source>
        <dbReference type="SAM" id="Phobius"/>
    </source>
</evidence>
<evidence type="ECO:0000313" key="3">
    <source>
        <dbReference type="Proteomes" id="UP000034087"/>
    </source>
</evidence>
<keyword evidence="1" id="KW-0812">Transmembrane</keyword>
<accession>A0A0G1KRK2</accession>
<dbReference type="AlphaFoldDB" id="A0A0G1KRK2"/>
<reference evidence="2 3" key="1">
    <citation type="journal article" date="2015" name="Nature">
        <title>rRNA introns, odd ribosomes, and small enigmatic genomes across a large radiation of phyla.</title>
        <authorList>
            <person name="Brown C.T."/>
            <person name="Hug L.A."/>
            <person name="Thomas B.C."/>
            <person name="Sharon I."/>
            <person name="Castelle C.J."/>
            <person name="Singh A."/>
            <person name="Wilkins M.J."/>
            <person name="Williams K.H."/>
            <person name="Banfield J.F."/>
        </authorList>
    </citation>
    <scope>NUCLEOTIDE SEQUENCE [LARGE SCALE GENOMIC DNA]</scope>
</reference>
<protein>
    <submittedName>
        <fullName evidence="2">Uncharacterized protein</fullName>
    </submittedName>
</protein>
<organism evidence="2 3">
    <name type="scientific">Candidatus Giovannonibacteria bacterium GW2011_GWA1_44_25</name>
    <dbReference type="NCBI Taxonomy" id="1618645"/>
    <lineage>
        <taxon>Bacteria</taxon>
        <taxon>Candidatus Giovannoniibacteriota</taxon>
    </lineage>
</organism>
<keyword evidence="1" id="KW-0472">Membrane</keyword>